<dbReference type="OrthoDB" id="4048724at2"/>
<sequence>MQVLRVGEERNKVIILDDFLENPQELVKFAKGAHFTPYPIAAERKGYPGVRAAAPASYGELVRERVDSIIRAEFDVPSTARLNTFQEALNLISVQEEDLGPLQRIPHFDASDPNFFAVLLYLCDDQHGGTGFYRHNSTGFERVTPERCDAYLDRCYEELNSQRWPKRYCLDEHKLFMRIGFVPAKFNRLVIYRGGTLHSANILGDHSISDCPETGRLTANVFIGYR</sequence>
<evidence type="ECO:0000313" key="3">
    <source>
        <dbReference type="Proteomes" id="UP000464675"/>
    </source>
</evidence>
<name>A0A6P1T9R6_9GAMM</name>
<dbReference type="EMBL" id="CP047491">
    <property type="protein sequence ID" value="QHQ38403.1"/>
    <property type="molecule type" value="Genomic_DNA"/>
</dbReference>
<evidence type="ECO:0000313" key="2">
    <source>
        <dbReference type="EMBL" id="QHQ38403.1"/>
    </source>
</evidence>
<dbReference type="Pfam" id="PF20043">
    <property type="entry name" value="DUF6445"/>
    <property type="match status" value="1"/>
</dbReference>
<dbReference type="InterPro" id="IPR045617">
    <property type="entry name" value="DUF6445"/>
</dbReference>
<evidence type="ECO:0000313" key="4">
    <source>
        <dbReference type="Proteomes" id="UP000563601"/>
    </source>
</evidence>
<organism evidence="1 4">
    <name type="scientific">Microbulbifer hydrolyticus</name>
    <dbReference type="NCBI Taxonomy" id="48074"/>
    <lineage>
        <taxon>Bacteria</taxon>
        <taxon>Pseudomonadati</taxon>
        <taxon>Pseudomonadota</taxon>
        <taxon>Gammaproteobacteria</taxon>
        <taxon>Cellvibrionales</taxon>
        <taxon>Microbulbiferaceae</taxon>
        <taxon>Microbulbifer</taxon>
    </lineage>
</organism>
<evidence type="ECO:0008006" key="5">
    <source>
        <dbReference type="Google" id="ProtNLM"/>
    </source>
</evidence>
<proteinExistence type="predicted"/>
<keyword evidence="3" id="KW-1185">Reference proteome</keyword>
<evidence type="ECO:0000313" key="1">
    <source>
        <dbReference type="EMBL" id="MBB5212800.1"/>
    </source>
</evidence>
<dbReference type="Proteomes" id="UP000563601">
    <property type="component" value="Unassembled WGS sequence"/>
</dbReference>
<reference evidence="1 4" key="2">
    <citation type="submission" date="2020-08" db="EMBL/GenBank/DDBJ databases">
        <title>Genomic Encyclopedia of Type Strains, Phase IV (KMG-IV): sequencing the most valuable type-strain genomes for metagenomic binning, comparative biology and taxonomic classification.</title>
        <authorList>
            <person name="Goeker M."/>
        </authorList>
    </citation>
    <scope>NUCLEOTIDE SEQUENCE [LARGE SCALE GENOMIC DNA]</scope>
    <source>
        <strain evidence="1 4">DSM 11525</strain>
    </source>
</reference>
<accession>A0A6P1T9R6</accession>
<dbReference type="RefSeq" id="WP_161857738.1">
    <property type="nucleotide sequence ID" value="NZ_CP047491.1"/>
</dbReference>
<dbReference type="AlphaFoldDB" id="A0A6P1T9R6"/>
<protein>
    <recommendedName>
        <fullName evidence="5">Prolyl 4-hydroxylase alpha subunit Fe(2+) 2OG dioxygenase domain-containing protein</fullName>
    </recommendedName>
</protein>
<dbReference type="EMBL" id="JACHHR010000004">
    <property type="protein sequence ID" value="MBB5212800.1"/>
    <property type="molecule type" value="Genomic_DNA"/>
</dbReference>
<gene>
    <name evidence="2" type="ORF">GTQ55_04935</name>
    <name evidence="1" type="ORF">HNQ53_003041</name>
</gene>
<dbReference type="Proteomes" id="UP000464675">
    <property type="component" value="Chromosome"/>
</dbReference>
<reference evidence="2 3" key="1">
    <citation type="submission" date="2020-01" db="EMBL/GenBank/DDBJ databases">
        <title>The possibility of degradation of plastic by Microbulbifer hydrolyticus IRE-31.</title>
        <authorList>
            <person name="Liu L."/>
        </authorList>
    </citation>
    <scope>NUCLEOTIDE SEQUENCE [LARGE SCALE GENOMIC DNA]</scope>
    <source>
        <strain evidence="2 3">IRE-31</strain>
    </source>
</reference>